<protein>
    <submittedName>
        <fullName evidence="1">Uncharacterized protein</fullName>
    </submittedName>
</protein>
<name>A0A1S7LGH9_MAGMO</name>
<dbReference type="Pfam" id="PF20121">
    <property type="entry name" value="DUF6511"/>
    <property type="match status" value="1"/>
</dbReference>
<accession>A0A1S7LGH9</accession>
<gene>
    <name evidence="1" type="ORF">MAGMO_1887</name>
</gene>
<reference evidence="1" key="1">
    <citation type="submission" date="2015-04" db="EMBL/GenBank/DDBJ databases">
        <authorList>
            <person name="Syromyatnikov M.Y."/>
            <person name="Popov V.N."/>
        </authorList>
    </citation>
    <scope>NUCLEOTIDE SEQUENCE</scope>
    <source>
        <strain evidence="1">MO-1</strain>
    </source>
</reference>
<sequence length="65" mass="7117">MVDATELEKAAMAATLSPLGEHVASIGMHRSLADYSKEEVMTLVEVVISAYQDYMANTKPDEIPF</sequence>
<organism evidence="1">
    <name type="scientific">Magnetococcus massalia (strain MO-1)</name>
    <dbReference type="NCBI Taxonomy" id="451514"/>
    <lineage>
        <taxon>Bacteria</taxon>
        <taxon>Pseudomonadati</taxon>
        <taxon>Pseudomonadota</taxon>
        <taxon>Magnetococcia</taxon>
        <taxon>Magnetococcales</taxon>
        <taxon>Magnetococcaceae</taxon>
        <taxon>Magnetococcus</taxon>
    </lineage>
</organism>
<dbReference type="InterPro" id="IPR045422">
    <property type="entry name" value="DUF6511"/>
</dbReference>
<evidence type="ECO:0000313" key="1">
    <source>
        <dbReference type="EMBL" id="CRH06062.1"/>
    </source>
</evidence>
<proteinExistence type="predicted"/>
<dbReference type="EMBL" id="LO017727">
    <property type="protein sequence ID" value="CRH06062.1"/>
    <property type="molecule type" value="Genomic_DNA"/>
</dbReference>
<dbReference type="AlphaFoldDB" id="A0A1S7LGH9"/>